<sequence length="216" mass="24210">MNFFERWWCNSSVLGLGAAKAYNGRHRHATGLHTPPPRRASTRHRRPRDAAVSSPLRLRSKLGKSPPPPYDRYAALRPLAPYFSILNNPTPPPSLSERAAANAGKAPAFTLAVLAWVGGSRAGSMKTGGAEVAREKWDEANTVRDTDDDMDLSVDFEEHTARNMHRMRHDRRRRKLEQMEGSRGNLAPPKHRQHLETANDGSRHPRGQMIRTRACA</sequence>
<proteinExistence type="predicted"/>
<dbReference type="AlphaFoldDB" id="A0A9P3PX13"/>
<comment type="caution">
    <text evidence="2">The sequence shown here is derived from an EMBL/GenBank/DDBJ whole genome shotgun (WGS) entry which is preliminary data.</text>
</comment>
<organism evidence="2 4">
    <name type="scientific">Lyophyllum shimeji</name>
    <name type="common">Hon-shimeji</name>
    <name type="synonym">Tricholoma shimeji</name>
    <dbReference type="NCBI Taxonomy" id="47721"/>
    <lineage>
        <taxon>Eukaryota</taxon>
        <taxon>Fungi</taxon>
        <taxon>Dikarya</taxon>
        <taxon>Basidiomycota</taxon>
        <taxon>Agaricomycotina</taxon>
        <taxon>Agaricomycetes</taxon>
        <taxon>Agaricomycetidae</taxon>
        <taxon>Agaricales</taxon>
        <taxon>Tricholomatineae</taxon>
        <taxon>Lyophyllaceae</taxon>
        <taxon>Lyophyllum</taxon>
    </lineage>
</organism>
<accession>A0A9P3PX13</accession>
<gene>
    <name evidence="2" type="ORF">LshimejAT787_1300590</name>
    <name evidence="3" type="ORF">LshimejAT787_1300650</name>
</gene>
<dbReference type="EMBL" id="BRPK01000013">
    <property type="protein sequence ID" value="GLB43158.1"/>
    <property type="molecule type" value="Genomic_DNA"/>
</dbReference>
<name>A0A9P3PX13_LYOSH</name>
<evidence type="ECO:0000313" key="2">
    <source>
        <dbReference type="EMBL" id="GLB43158.1"/>
    </source>
</evidence>
<evidence type="ECO:0000313" key="3">
    <source>
        <dbReference type="EMBL" id="GLB43164.1"/>
    </source>
</evidence>
<feature type="compositionally biased region" description="Basic residues" evidence="1">
    <location>
        <begin position="164"/>
        <end position="175"/>
    </location>
</feature>
<dbReference type="OrthoDB" id="337660at2759"/>
<dbReference type="Proteomes" id="UP001063166">
    <property type="component" value="Unassembled WGS sequence"/>
</dbReference>
<keyword evidence="4" id="KW-1185">Reference proteome</keyword>
<feature type="region of interest" description="Disordered" evidence="1">
    <location>
        <begin position="26"/>
        <end position="69"/>
    </location>
</feature>
<feature type="region of interest" description="Disordered" evidence="1">
    <location>
        <begin position="164"/>
        <end position="216"/>
    </location>
</feature>
<reference evidence="2" key="1">
    <citation type="submission" date="2022-07" db="EMBL/GenBank/DDBJ databases">
        <title>The genome of Lyophyllum shimeji provides insight into the initial evolution of ectomycorrhizal fungal genome.</title>
        <authorList>
            <person name="Kobayashi Y."/>
            <person name="Shibata T."/>
            <person name="Hirakawa H."/>
            <person name="Shigenobu S."/>
            <person name="Nishiyama T."/>
            <person name="Yamada A."/>
            <person name="Hasebe M."/>
            <person name="Kawaguchi M."/>
        </authorList>
    </citation>
    <scope>NUCLEOTIDE SEQUENCE</scope>
    <source>
        <strain evidence="2">AT787</strain>
    </source>
</reference>
<dbReference type="EMBL" id="BRPK01000013">
    <property type="protein sequence ID" value="GLB43164.1"/>
    <property type="molecule type" value="Genomic_DNA"/>
</dbReference>
<protein>
    <submittedName>
        <fullName evidence="2">Uncharacterized protein</fullName>
    </submittedName>
</protein>
<feature type="compositionally biased region" description="Basic and acidic residues" evidence="1">
    <location>
        <begin position="194"/>
        <end position="203"/>
    </location>
</feature>
<evidence type="ECO:0000256" key="1">
    <source>
        <dbReference type="SAM" id="MobiDB-lite"/>
    </source>
</evidence>
<evidence type="ECO:0000313" key="4">
    <source>
        <dbReference type="Proteomes" id="UP001063166"/>
    </source>
</evidence>